<dbReference type="CDD" id="cd03376">
    <property type="entry name" value="TPP_PFOR_porB_like"/>
    <property type="match status" value="1"/>
</dbReference>
<dbReference type="EMBL" id="DTCM01000079">
    <property type="protein sequence ID" value="HGL41301.1"/>
    <property type="molecule type" value="Genomic_DNA"/>
</dbReference>
<dbReference type="GO" id="GO:0044272">
    <property type="term" value="P:sulfur compound biosynthetic process"/>
    <property type="evidence" value="ECO:0007669"/>
    <property type="project" value="UniProtKB-ARBA"/>
</dbReference>
<proteinExistence type="predicted"/>
<feature type="domain" description="Thiamine pyrophosphate enzyme TPP-binding" evidence="2">
    <location>
        <begin position="47"/>
        <end position="208"/>
    </location>
</feature>
<dbReference type="GO" id="GO:0030976">
    <property type="term" value="F:thiamine pyrophosphate binding"/>
    <property type="evidence" value="ECO:0007669"/>
    <property type="project" value="InterPro"/>
</dbReference>
<keyword evidence="1" id="KW-0560">Oxidoreductase</keyword>
<dbReference type="EMBL" id="DTAD01000034">
    <property type="protein sequence ID" value="HGN90170.1"/>
    <property type="molecule type" value="Genomic_DNA"/>
</dbReference>
<keyword evidence="4" id="KW-0670">Pyruvate</keyword>
<dbReference type="Gene3D" id="3.40.50.970">
    <property type="match status" value="2"/>
</dbReference>
<evidence type="ECO:0000256" key="1">
    <source>
        <dbReference type="ARBA" id="ARBA00023002"/>
    </source>
</evidence>
<dbReference type="GO" id="GO:0006082">
    <property type="term" value="P:organic acid metabolic process"/>
    <property type="evidence" value="ECO:0007669"/>
    <property type="project" value="UniProtKB-ARBA"/>
</dbReference>
<accession>A0A7C4I0V1</accession>
<organism evidence="4">
    <name type="scientific">Caldiarchaeum subterraneum</name>
    <dbReference type="NCBI Taxonomy" id="311458"/>
    <lineage>
        <taxon>Archaea</taxon>
        <taxon>Nitrososphaerota</taxon>
        <taxon>Candidatus Caldarchaeales</taxon>
        <taxon>Candidatus Caldarchaeaceae</taxon>
        <taxon>Candidatus Caldarchaeum</taxon>
    </lineage>
</organism>
<dbReference type="InterPro" id="IPR051479">
    <property type="entry name" value="PorB-like"/>
</dbReference>
<evidence type="ECO:0000313" key="3">
    <source>
        <dbReference type="EMBL" id="HGL41301.1"/>
    </source>
</evidence>
<dbReference type="SUPFAM" id="SSF52518">
    <property type="entry name" value="Thiamin diphosphate-binding fold (THDP-binding)"/>
    <property type="match status" value="1"/>
</dbReference>
<dbReference type="GO" id="GO:0016491">
    <property type="term" value="F:oxidoreductase activity"/>
    <property type="evidence" value="ECO:0007669"/>
    <property type="project" value="UniProtKB-KW"/>
</dbReference>
<gene>
    <name evidence="4" type="ORF">ENT82_03450</name>
    <name evidence="3" type="ORF">ENU43_06525</name>
</gene>
<sequence length="311" mass="34559">MITRLDQLPAKEAISPGHNACAGCGALIAVRQILLAAPRPLIVVNATGCLEVVTTPYPYTAWNVPWLHVAFENAAAAASGVEAALKVLERKGLGRRHNIIVFAGDGGTFDIGLQSLSGALERGHRLLFVCYDNEAYMNTGVQRSAATPPGAWSSTTPAGKQETKKDIMSIVVAHGVKYAATATPFFWKDLVNKVAKAFTFDGPTFLHVYAPCPRGWYTESDKTIQLSKLAVETRYFPLYEVENGRYKINYFVARPKPLEEFLKIQNRYRTLLRPENAELLQRLKQEVEERWKRLEALSQQREAPSSTHLVS</sequence>
<dbReference type="AlphaFoldDB" id="A0A7C4I0V1"/>
<dbReference type="InterPro" id="IPR011766">
    <property type="entry name" value="TPP_enzyme_TPP-bd"/>
</dbReference>
<dbReference type="Pfam" id="PF02775">
    <property type="entry name" value="TPP_enzyme_C"/>
    <property type="match status" value="1"/>
</dbReference>
<dbReference type="InterPro" id="IPR029061">
    <property type="entry name" value="THDP-binding"/>
</dbReference>
<dbReference type="PANTHER" id="PTHR42897:SF2">
    <property type="entry name" value="PYRUVATE SYNTHASE SUBUNIT PORB"/>
    <property type="match status" value="1"/>
</dbReference>
<dbReference type="PANTHER" id="PTHR42897">
    <property type="entry name" value="PYRUVATE SYNTHASE SUBUNIT PORB"/>
    <property type="match status" value="1"/>
</dbReference>
<protein>
    <submittedName>
        <fullName evidence="4">Pyruvate ferredoxin oxidoreductase</fullName>
    </submittedName>
</protein>
<comment type="caution">
    <text evidence="4">The sequence shown here is derived from an EMBL/GenBank/DDBJ whole genome shotgun (WGS) entry which is preliminary data.</text>
</comment>
<evidence type="ECO:0000259" key="2">
    <source>
        <dbReference type="Pfam" id="PF02775"/>
    </source>
</evidence>
<evidence type="ECO:0000313" key="4">
    <source>
        <dbReference type="EMBL" id="HGN90170.1"/>
    </source>
</evidence>
<reference evidence="4" key="1">
    <citation type="journal article" date="2020" name="mSystems">
        <title>Genome- and Community-Level Interaction Insights into Carbon Utilization and Element Cycling Functions of Hydrothermarchaeota in Hydrothermal Sediment.</title>
        <authorList>
            <person name="Zhou Z."/>
            <person name="Liu Y."/>
            <person name="Xu W."/>
            <person name="Pan J."/>
            <person name="Luo Z.H."/>
            <person name="Li M."/>
        </authorList>
    </citation>
    <scope>NUCLEOTIDE SEQUENCE [LARGE SCALE GENOMIC DNA]</scope>
    <source>
        <strain evidence="4">SpSt-613</strain>
        <strain evidence="3">SpSt-669</strain>
    </source>
</reference>
<name>A0A7C4I0V1_CALS0</name>